<gene>
    <name evidence="2" type="ORF">RB653_003478</name>
</gene>
<accession>A0AAN7UHI2</accession>
<dbReference type="AlphaFoldDB" id="A0AAN7UHI2"/>
<protein>
    <submittedName>
        <fullName evidence="2">Uncharacterized protein</fullName>
    </submittedName>
</protein>
<comment type="caution">
    <text evidence="2">The sequence shown here is derived from an EMBL/GenBank/DDBJ whole genome shotgun (WGS) entry which is preliminary data.</text>
</comment>
<evidence type="ECO:0000313" key="2">
    <source>
        <dbReference type="EMBL" id="KAK5581898.1"/>
    </source>
</evidence>
<name>A0AAN7UHI2_9MYCE</name>
<organism evidence="2 3">
    <name type="scientific">Dictyostelium firmibasis</name>
    <dbReference type="NCBI Taxonomy" id="79012"/>
    <lineage>
        <taxon>Eukaryota</taxon>
        <taxon>Amoebozoa</taxon>
        <taxon>Evosea</taxon>
        <taxon>Eumycetozoa</taxon>
        <taxon>Dictyostelia</taxon>
        <taxon>Dictyosteliales</taxon>
        <taxon>Dictyosteliaceae</taxon>
        <taxon>Dictyostelium</taxon>
    </lineage>
</organism>
<proteinExistence type="predicted"/>
<reference evidence="2 3" key="1">
    <citation type="submission" date="2023-11" db="EMBL/GenBank/DDBJ databases">
        <title>Dfirmibasis_genome.</title>
        <authorList>
            <person name="Edelbroek B."/>
            <person name="Kjellin J."/>
            <person name="Jerlstrom-Hultqvist J."/>
            <person name="Soderbom F."/>
        </authorList>
    </citation>
    <scope>NUCLEOTIDE SEQUENCE [LARGE SCALE GENOMIC DNA]</scope>
    <source>
        <strain evidence="2 3">TNS-C-14</strain>
    </source>
</reference>
<dbReference type="Proteomes" id="UP001344447">
    <property type="component" value="Unassembled WGS sequence"/>
</dbReference>
<evidence type="ECO:0000313" key="3">
    <source>
        <dbReference type="Proteomes" id="UP001344447"/>
    </source>
</evidence>
<feature type="region of interest" description="Disordered" evidence="1">
    <location>
        <begin position="75"/>
        <end position="99"/>
    </location>
</feature>
<dbReference type="EMBL" id="JAVFKY010000001">
    <property type="protein sequence ID" value="KAK5581898.1"/>
    <property type="molecule type" value="Genomic_DNA"/>
</dbReference>
<keyword evidence="3" id="KW-1185">Reference proteome</keyword>
<sequence length="99" mass="11698">MTPICNIENENDSFELTTTISFLKKSKLFKKEINVNEIVSINISQVLGEYNSFLINNTIEDLESAIAQNIQNYYKKKKKKKKKKIEKKNENKKRKKKKK</sequence>
<evidence type="ECO:0000256" key="1">
    <source>
        <dbReference type="SAM" id="MobiDB-lite"/>
    </source>
</evidence>